<evidence type="ECO:0000256" key="1">
    <source>
        <dbReference type="ARBA" id="ARBA00022741"/>
    </source>
</evidence>
<evidence type="ECO:0000313" key="4">
    <source>
        <dbReference type="Proteomes" id="UP000825935"/>
    </source>
</evidence>
<dbReference type="AlphaFoldDB" id="A0A8T2SZ00"/>
<dbReference type="GO" id="GO:0005524">
    <property type="term" value="F:ATP binding"/>
    <property type="evidence" value="ECO:0007669"/>
    <property type="project" value="UniProtKB-KW"/>
</dbReference>
<keyword evidence="4" id="KW-1185">Reference proteome</keyword>
<dbReference type="Pfam" id="PF03969">
    <property type="entry name" value="AFG1_ATPase"/>
    <property type="match status" value="1"/>
</dbReference>
<keyword evidence="2" id="KW-0067">ATP-binding</keyword>
<proteinExistence type="predicted"/>
<reference evidence="3" key="1">
    <citation type="submission" date="2021-08" db="EMBL/GenBank/DDBJ databases">
        <title>WGS assembly of Ceratopteris richardii.</title>
        <authorList>
            <person name="Marchant D.B."/>
            <person name="Chen G."/>
            <person name="Jenkins J."/>
            <person name="Shu S."/>
            <person name="Leebens-Mack J."/>
            <person name="Grimwood J."/>
            <person name="Schmutz J."/>
            <person name="Soltis P."/>
            <person name="Soltis D."/>
            <person name="Chen Z.-H."/>
        </authorList>
    </citation>
    <scope>NUCLEOTIDE SEQUENCE</scope>
    <source>
        <strain evidence="3">Whitten #5841</strain>
        <tissue evidence="3">Leaf</tissue>
    </source>
</reference>
<dbReference type="GO" id="GO:0016887">
    <property type="term" value="F:ATP hydrolysis activity"/>
    <property type="evidence" value="ECO:0007669"/>
    <property type="project" value="InterPro"/>
</dbReference>
<organism evidence="3 4">
    <name type="scientific">Ceratopteris richardii</name>
    <name type="common">Triangle waterfern</name>
    <dbReference type="NCBI Taxonomy" id="49495"/>
    <lineage>
        <taxon>Eukaryota</taxon>
        <taxon>Viridiplantae</taxon>
        <taxon>Streptophyta</taxon>
        <taxon>Embryophyta</taxon>
        <taxon>Tracheophyta</taxon>
        <taxon>Polypodiopsida</taxon>
        <taxon>Polypodiidae</taxon>
        <taxon>Polypodiales</taxon>
        <taxon>Pteridineae</taxon>
        <taxon>Pteridaceae</taxon>
        <taxon>Parkerioideae</taxon>
        <taxon>Ceratopteris</taxon>
    </lineage>
</organism>
<dbReference type="GO" id="GO:0005739">
    <property type="term" value="C:mitochondrion"/>
    <property type="evidence" value="ECO:0007669"/>
    <property type="project" value="TreeGrafter"/>
</dbReference>
<dbReference type="OrthoDB" id="548867at2759"/>
<dbReference type="EMBL" id="CM035421">
    <property type="protein sequence ID" value="KAH7388037.1"/>
    <property type="molecule type" value="Genomic_DNA"/>
</dbReference>
<evidence type="ECO:0000256" key="2">
    <source>
        <dbReference type="ARBA" id="ARBA00022840"/>
    </source>
</evidence>
<gene>
    <name evidence="3" type="ORF">KP509_16G054100</name>
</gene>
<name>A0A8T2SZ00_CERRI</name>
<protein>
    <submittedName>
        <fullName evidence="3">Uncharacterized protein</fullName>
    </submittedName>
</protein>
<dbReference type="InterPro" id="IPR005654">
    <property type="entry name" value="ATPase_AFG1-like"/>
</dbReference>
<evidence type="ECO:0000313" key="3">
    <source>
        <dbReference type="EMBL" id="KAH7388037.1"/>
    </source>
</evidence>
<sequence length="104" mass="11623">MTETLTILVIDIADAMILRRFLESLFNSGAVMVASSNRSPEELYKNGLQRDLFLPCIGWYKPLNPETKTMFEQSFTSLASGHKTDPSVLKSGHVAFKFPEQLVG</sequence>
<dbReference type="PANTHER" id="PTHR12169">
    <property type="entry name" value="ATPASE N2B"/>
    <property type="match status" value="1"/>
</dbReference>
<comment type="caution">
    <text evidence="3">The sequence shown here is derived from an EMBL/GenBank/DDBJ whole genome shotgun (WGS) entry which is preliminary data.</text>
</comment>
<dbReference type="PANTHER" id="PTHR12169:SF26">
    <property type="entry name" value="EF-HAND DOMAIN-CONTAINING PROTEIN"/>
    <property type="match status" value="1"/>
</dbReference>
<dbReference type="Proteomes" id="UP000825935">
    <property type="component" value="Chromosome 16"/>
</dbReference>
<accession>A0A8T2SZ00</accession>
<dbReference type="GO" id="GO:0009507">
    <property type="term" value="C:chloroplast"/>
    <property type="evidence" value="ECO:0007669"/>
    <property type="project" value="TreeGrafter"/>
</dbReference>
<keyword evidence="1" id="KW-0547">Nucleotide-binding</keyword>